<keyword evidence="6 7" id="KW-0750">Starch biosynthesis</keyword>
<keyword evidence="11" id="KW-1185">Reference proteome</keyword>
<dbReference type="InterPro" id="IPR001296">
    <property type="entry name" value="Glyco_trans_1"/>
</dbReference>
<evidence type="ECO:0000256" key="4">
    <source>
        <dbReference type="ARBA" id="ARBA00022676"/>
    </source>
</evidence>
<dbReference type="SUPFAM" id="SSF53756">
    <property type="entry name" value="UDP-Glycosyltransferase/glycogen phosphorylase"/>
    <property type="match status" value="1"/>
</dbReference>
<dbReference type="Pfam" id="PF00534">
    <property type="entry name" value="Glycos_transf_1"/>
    <property type="match status" value="1"/>
</dbReference>
<evidence type="ECO:0000256" key="1">
    <source>
        <dbReference type="ARBA" id="ARBA00001478"/>
    </source>
</evidence>
<dbReference type="EMBL" id="CAXHTA020000002">
    <property type="protein sequence ID" value="CAL5218983.1"/>
    <property type="molecule type" value="Genomic_DNA"/>
</dbReference>
<evidence type="ECO:0000313" key="11">
    <source>
        <dbReference type="Proteomes" id="UP001497392"/>
    </source>
</evidence>
<keyword evidence="4 7" id="KW-0328">Glycosyltransferase</keyword>
<evidence type="ECO:0000256" key="5">
    <source>
        <dbReference type="ARBA" id="ARBA00022679"/>
    </source>
</evidence>
<comment type="caution">
    <text evidence="10">The sequence shown here is derived from an EMBL/GenBank/DDBJ whole genome shotgun (WGS) entry which is preliminary data.</text>
</comment>
<feature type="domain" description="Glycosyl transferase family 1" evidence="8">
    <location>
        <begin position="436"/>
        <end position="595"/>
    </location>
</feature>
<keyword evidence="7" id="KW-0150">Chloroplast</keyword>
<evidence type="ECO:0000259" key="9">
    <source>
        <dbReference type="Pfam" id="PF08323"/>
    </source>
</evidence>
<dbReference type="Pfam" id="PF08323">
    <property type="entry name" value="Glyco_transf_5"/>
    <property type="match status" value="2"/>
</dbReference>
<sequence>MLSWRCTLREGFPVLSGSPFSPATEDRPSVASIRCQLRAKGRAPTAQGGPLIDRRSKADLAAENVALRRELAKLQGVQPDEVTYSIDSIRQKNETEEEPEPSPPAPGIFPTLDLLQVSLQELEAGINWPSTSQDAFWEQLARSNLISIGGASSSTAPEKDAKALQVVHMAAEMAPIAKVGGLGDVVTGLARACIDRGHAVQVLLPFYESLPDDQIGGLQHAHDFDCPKGRVWDGVFQTGVLRTQAFKGTIEGIPVVLLRPDWGKCNIFKGSAIYGGSYMPMLYWEAYHAALPQSRIMLTIHNMDNSGECRQDEFAFTGLSGDAFATVDRALDERTIGHNPERLCLMKGGIVYSNIVTTVSPTYASEALTGSAAGWLRATLAKPEVRSKFKGVLNGIDTALWDPAKDPLLAAPFTADQLDGKSLCKRYLQRGLGLKADPEQPIVACITRLVPQKGIRLIRHAIYRTSELGGQFVLLGSGHADGEFRSLATTDFKDSDQVKIMVMYSEALAHQIYAAADIILVPSLYEPCGLTQLVGMRYGAIPVVRSTGGLADTVTDIDLDPETGNGFCFVGIDDASLDSALDRALNTFREAKSRWKQLSRRNMRLDWSWQRC</sequence>
<comment type="similarity">
    <text evidence="3 7">Belongs to the glycosyltransferase 1 family. Bacterial/plant glycogen synthase subfamily.</text>
</comment>
<evidence type="ECO:0000313" key="10">
    <source>
        <dbReference type="EMBL" id="CAL5218983.1"/>
    </source>
</evidence>
<reference evidence="10 11" key="1">
    <citation type="submission" date="2024-06" db="EMBL/GenBank/DDBJ databases">
        <authorList>
            <person name="Kraege A."/>
            <person name="Thomma B."/>
        </authorList>
    </citation>
    <scope>NUCLEOTIDE SEQUENCE [LARGE SCALE GENOMIC DNA]</scope>
</reference>
<feature type="domain" description="Starch synthase catalytic" evidence="9">
    <location>
        <begin position="165"/>
        <end position="275"/>
    </location>
</feature>
<comment type="subcellular location">
    <subcellularLocation>
        <location evidence="7">Plastid</location>
        <location evidence="7">Chloroplast</location>
    </subcellularLocation>
    <subcellularLocation>
        <location evidence="7">Plastid</location>
        <location evidence="7">Amyloplast</location>
    </subcellularLocation>
</comment>
<dbReference type="InterPro" id="IPR011835">
    <property type="entry name" value="GS/SS"/>
</dbReference>
<name>A0ABP1FLP7_9CHLO</name>
<accession>A0ABP1FLP7</accession>
<evidence type="ECO:0000259" key="8">
    <source>
        <dbReference type="Pfam" id="PF00534"/>
    </source>
</evidence>
<dbReference type="Gene3D" id="3.40.50.2000">
    <property type="entry name" value="Glycogen Phosphorylase B"/>
    <property type="match status" value="3"/>
</dbReference>
<evidence type="ECO:0000256" key="3">
    <source>
        <dbReference type="ARBA" id="ARBA00010281"/>
    </source>
</evidence>
<organism evidence="10 11">
    <name type="scientific">Coccomyxa viridis</name>
    <dbReference type="NCBI Taxonomy" id="1274662"/>
    <lineage>
        <taxon>Eukaryota</taxon>
        <taxon>Viridiplantae</taxon>
        <taxon>Chlorophyta</taxon>
        <taxon>core chlorophytes</taxon>
        <taxon>Trebouxiophyceae</taxon>
        <taxon>Trebouxiophyceae incertae sedis</taxon>
        <taxon>Coccomyxaceae</taxon>
        <taxon>Coccomyxa</taxon>
    </lineage>
</organism>
<comment type="catalytic activity">
    <reaction evidence="1">
        <text>[(1-&gt;4)-alpha-D-glucosyl](n) + ADP-alpha-D-glucose = [(1-&gt;4)-alpha-D-glucosyl](n+1) + ADP + H(+)</text>
        <dbReference type="Rhea" id="RHEA:18189"/>
        <dbReference type="Rhea" id="RHEA-COMP:9584"/>
        <dbReference type="Rhea" id="RHEA-COMP:9587"/>
        <dbReference type="ChEBI" id="CHEBI:15378"/>
        <dbReference type="ChEBI" id="CHEBI:15444"/>
        <dbReference type="ChEBI" id="CHEBI:57498"/>
        <dbReference type="ChEBI" id="CHEBI:456216"/>
        <dbReference type="EC" id="2.4.1.21"/>
    </reaction>
</comment>
<dbReference type="Proteomes" id="UP001497392">
    <property type="component" value="Unassembled WGS sequence"/>
</dbReference>
<keyword evidence="5" id="KW-0808">Transferase</keyword>
<keyword evidence="7" id="KW-0035">Amyloplast</keyword>
<proteinExistence type="inferred from homology"/>
<keyword evidence="7" id="KW-0934">Plastid</keyword>
<dbReference type="InterPro" id="IPR013534">
    <property type="entry name" value="Starch_synth_cat_dom"/>
</dbReference>
<dbReference type="NCBIfam" id="TIGR02095">
    <property type="entry name" value="glgA"/>
    <property type="match status" value="1"/>
</dbReference>
<evidence type="ECO:0000256" key="7">
    <source>
        <dbReference type="RuleBase" id="RU361232"/>
    </source>
</evidence>
<gene>
    <name evidence="10" type="primary">g738</name>
    <name evidence="10" type="ORF">VP750_LOCUS642</name>
</gene>
<dbReference type="PANTHER" id="PTHR46083:SF1">
    <property type="entry name" value="GLYCOGEN SYNTHASE 2-RELATED"/>
    <property type="match status" value="1"/>
</dbReference>
<comment type="pathway">
    <text evidence="2 7">Glycan biosynthesis; starch biosynthesis.</text>
</comment>
<dbReference type="PANTHER" id="PTHR46083">
    <property type="match status" value="1"/>
</dbReference>
<evidence type="ECO:0000256" key="2">
    <source>
        <dbReference type="ARBA" id="ARBA00004727"/>
    </source>
</evidence>
<dbReference type="EC" id="2.4.1.-" evidence="7"/>
<feature type="domain" description="Starch synthase catalytic" evidence="9">
    <location>
        <begin position="279"/>
        <end position="380"/>
    </location>
</feature>
<evidence type="ECO:0000256" key="6">
    <source>
        <dbReference type="ARBA" id="ARBA00022922"/>
    </source>
</evidence>
<protein>
    <recommendedName>
        <fullName evidence="7">Starch synthase, chloroplastic/amyloplastic</fullName>
        <ecNumber evidence="7">2.4.1.-</ecNumber>
    </recommendedName>
</protein>
<dbReference type="CDD" id="cd03791">
    <property type="entry name" value="GT5_Glycogen_synthase_DULL1-like"/>
    <property type="match status" value="1"/>
</dbReference>